<dbReference type="AlphaFoldDB" id="A0A5C6CJY0"/>
<feature type="region of interest" description="Disordered" evidence="1">
    <location>
        <begin position="357"/>
        <end position="378"/>
    </location>
</feature>
<organism evidence="3 4">
    <name type="scientific">Novipirellula galeiformis</name>
    <dbReference type="NCBI Taxonomy" id="2528004"/>
    <lineage>
        <taxon>Bacteria</taxon>
        <taxon>Pseudomonadati</taxon>
        <taxon>Planctomycetota</taxon>
        <taxon>Planctomycetia</taxon>
        <taxon>Pirellulales</taxon>
        <taxon>Pirellulaceae</taxon>
        <taxon>Novipirellula</taxon>
    </lineage>
</organism>
<keyword evidence="2" id="KW-0812">Transmembrane</keyword>
<accession>A0A5C6CJY0</accession>
<name>A0A5C6CJY0_9BACT</name>
<evidence type="ECO:0000313" key="3">
    <source>
        <dbReference type="EMBL" id="TWU24405.1"/>
    </source>
</evidence>
<dbReference type="Proteomes" id="UP000316304">
    <property type="component" value="Unassembled WGS sequence"/>
</dbReference>
<evidence type="ECO:0000256" key="1">
    <source>
        <dbReference type="SAM" id="MobiDB-lite"/>
    </source>
</evidence>
<feature type="transmembrane region" description="Helical" evidence="2">
    <location>
        <begin position="33"/>
        <end position="53"/>
    </location>
</feature>
<gene>
    <name evidence="3" type="ORF">Pla52o_23320</name>
</gene>
<keyword evidence="4" id="KW-1185">Reference proteome</keyword>
<evidence type="ECO:0008006" key="5">
    <source>
        <dbReference type="Google" id="ProtNLM"/>
    </source>
</evidence>
<protein>
    <recommendedName>
        <fullName evidence="5">Protein BatD</fullName>
    </recommendedName>
</protein>
<keyword evidence="2" id="KW-0472">Membrane</keyword>
<evidence type="ECO:0000256" key="2">
    <source>
        <dbReference type="SAM" id="Phobius"/>
    </source>
</evidence>
<reference evidence="3 4" key="1">
    <citation type="submission" date="2019-02" db="EMBL/GenBank/DDBJ databases">
        <title>Deep-cultivation of Planctomycetes and their phenomic and genomic characterization uncovers novel biology.</title>
        <authorList>
            <person name="Wiegand S."/>
            <person name="Jogler M."/>
            <person name="Boedeker C."/>
            <person name="Pinto D."/>
            <person name="Vollmers J."/>
            <person name="Rivas-Marin E."/>
            <person name="Kohn T."/>
            <person name="Peeters S.H."/>
            <person name="Heuer A."/>
            <person name="Rast P."/>
            <person name="Oberbeckmann S."/>
            <person name="Bunk B."/>
            <person name="Jeske O."/>
            <person name="Meyerdierks A."/>
            <person name="Storesund J.E."/>
            <person name="Kallscheuer N."/>
            <person name="Luecker S."/>
            <person name="Lage O.M."/>
            <person name="Pohl T."/>
            <person name="Merkel B.J."/>
            <person name="Hornburger P."/>
            <person name="Mueller R.-W."/>
            <person name="Bruemmer F."/>
            <person name="Labrenz M."/>
            <person name="Spormann A.M."/>
            <person name="Op Den Camp H."/>
            <person name="Overmann J."/>
            <person name="Amann R."/>
            <person name="Jetten M.S.M."/>
            <person name="Mascher T."/>
            <person name="Medema M.H."/>
            <person name="Devos D.P."/>
            <person name="Kaster A.-K."/>
            <person name="Ovreas L."/>
            <person name="Rohde M."/>
            <person name="Galperin M.Y."/>
            <person name="Jogler C."/>
        </authorList>
    </citation>
    <scope>NUCLEOTIDE SEQUENCE [LARGE SCALE GENOMIC DNA]</scope>
    <source>
        <strain evidence="3 4">Pla52o</strain>
    </source>
</reference>
<sequence length="378" mass="41572">MIRLETSQRRLNCGAAVERKTAKLKMRRDSLTLVLRRAFVPLGVIVAIMISLARAHAADHDTNKHDADKTETAVKITESIDRTTTKVLEPIVLTLAVVAPVDSEIDFHDAPETLGAFQVVGVTDSPGLPLLGDANRGQRRWTRRLVLETLQVGEQEIPSIEVTYTAGDSAASKPRVLRTQPMTIQVESVLTGDDQPHAFRPMKDKMVVPPPQKSSRSIAGILTIAVLGLGLLAIVIRLQFRKRATASAVALQRLSALDARRNSSEFDPKWSYVELAGIARDFVISRDGMNPLVMTTDEVIRYITTECSISADLQTPLVELLLQADQFKFAPHRSDGAEMAEKVKHAERLVRELIDRLPTASSKPSLDGKHVSSNKEGN</sequence>
<feature type="transmembrane region" description="Helical" evidence="2">
    <location>
        <begin position="218"/>
        <end position="236"/>
    </location>
</feature>
<keyword evidence="2" id="KW-1133">Transmembrane helix</keyword>
<proteinExistence type="predicted"/>
<evidence type="ECO:0000313" key="4">
    <source>
        <dbReference type="Proteomes" id="UP000316304"/>
    </source>
</evidence>
<comment type="caution">
    <text evidence="3">The sequence shown here is derived from an EMBL/GenBank/DDBJ whole genome shotgun (WGS) entry which is preliminary data.</text>
</comment>
<dbReference type="EMBL" id="SJPT01000003">
    <property type="protein sequence ID" value="TWU24405.1"/>
    <property type="molecule type" value="Genomic_DNA"/>
</dbReference>